<dbReference type="Gene3D" id="3.80.10.10">
    <property type="entry name" value="Ribonuclease Inhibitor"/>
    <property type="match status" value="1"/>
</dbReference>
<evidence type="ECO:0000313" key="13">
    <source>
        <dbReference type="EMBL" id="AVR48497.1"/>
    </source>
</evidence>
<feature type="coiled-coil region" evidence="7">
    <location>
        <begin position="110"/>
        <end position="137"/>
    </location>
</feature>
<dbReference type="SUPFAM" id="SSF52047">
    <property type="entry name" value="RNI-like"/>
    <property type="match status" value="1"/>
</dbReference>
<dbReference type="Pfam" id="PF18052">
    <property type="entry name" value="Rx_N"/>
    <property type="match status" value="1"/>
</dbReference>
<dbReference type="InterPro" id="IPR042197">
    <property type="entry name" value="Apaf_helical"/>
</dbReference>
<feature type="domain" description="NB-ARC" evidence="9">
    <location>
        <begin position="258"/>
        <end position="419"/>
    </location>
</feature>
<dbReference type="AlphaFoldDB" id="A0A2R3ZDK1"/>
<dbReference type="FunFam" id="1.10.10.10:FF:000322">
    <property type="entry name" value="Probable disease resistance protein At1g63360"/>
    <property type="match status" value="1"/>
</dbReference>
<dbReference type="GO" id="GO:0042742">
    <property type="term" value="P:defense response to bacterium"/>
    <property type="evidence" value="ECO:0007669"/>
    <property type="project" value="UniProtKB-ARBA"/>
</dbReference>
<dbReference type="InterPro" id="IPR041118">
    <property type="entry name" value="Rx_N"/>
</dbReference>
<dbReference type="Gene3D" id="1.10.10.10">
    <property type="entry name" value="Winged helix-like DNA-binding domain superfamily/Winged helix DNA-binding domain"/>
    <property type="match status" value="1"/>
</dbReference>
<dbReference type="InterPro" id="IPR027417">
    <property type="entry name" value="P-loop_NTPase"/>
</dbReference>
<evidence type="ECO:0000256" key="2">
    <source>
        <dbReference type="ARBA" id="ARBA00022614"/>
    </source>
</evidence>
<evidence type="ECO:0000256" key="3">
    <source>
        <dbReference type="ARBA" id="ARBA00022737"/>
    </source>
</evidence>
<dbReference type="InterPro" id="IPR044974">
    <property type="entry name" value="Disease_R_plants"/>
</dbReference>
<dbReference type="Pfam" id="PF23598">
    <property type="entry name" value="LRR_14"/>
    <property type="match status" value="1"/>
</dbReference>
<dbReference type="GO" id="GO:0002758">
    <property type="term" value="P:innate immune response-activating signaling pathway"/>
    <property type="evidence" value="ECO:0007669"/>
    <property type="project" value="UniProtKB-ARBA"/>
</dbReference>
<dbReference type="InterPro" id="IPR002182">
    <property type="entry name" value="NB-ARC"/>
</dbReference>
<dbReference type="CDD" id="cd14798">
    <property type="entry name" value="RX-CC_like"/>
    <property type="match status" value="1"/>
</dbReference>
<evidence type="ECO:0000256" key="6">
    <source>
        <dbReference type="ARBA" id="ARBA00023054"/>
    </source>
</evidence>
<evidence type="ECO:0000256" key="8">
    <source>
        <dbReference type="SAM" id="MobiDB-lite"/>
    </source>
</evidence>
<dbReference type="InterPro" id="IPR032675">
    <property type="entry name" value="LRR_dom_sf"/>
</dbReference>
<dbReference type="Pfam" id="PF23559">
    <property type="entry name" value="WHD_DRP"/>
    <property type="match status" value="1"/>
</dbReference>
<reference evidence="13" key="1">
    <citation type="submission" date="2018-01" db="EMBL/GenBank/DDBJ databases">
        <title>Novel genes involved in wheat nonhost resistance to Blumeria graminis f. sp. hordei.</title>
        <authorList>
            <person name="Moradi N."/>
        </authorList>
    </citation>
    <scope>NUCLEOTIDE SEQUENCE</scope>
</reference>
<dbReference type="Pfam" id="PF00931">
    <property type="entry name" value="NB-ARC"/>
    <property type="match status" value="1"/>
</dbReference>
<feature type="compositionally biased region" description="Basic and acidic residues" evidence="8">
    <location>
        <begin position="25"/>
        <end position="35"/>
    </location>
</feature>
<sequence length="1026" mass="115378">MLSSGVLSSPQRVASFQWQPPDSFAGDRRRGEQQRRCRRVRAQPERAASSRSASIVVFSGEQSFRHLTPTLATAQVTRQGNSLIKEMVGVMMSTSTGAMNSLLGKLTTLMGEEFAKLKNLRKEVKFIKDELGSMKDTLEVLADVDKLDPQTKSWRDTLREMSYDIEDIIDDFMHHIGKKSESENQGFAKKTVRLLKKLRVRHQIASRIKEIKELVLEISARRQRYKLDISPSKYVEIDPRVAILYENAANLVGVEGPAEELENLLKDENEKFKVVSIVGFGGLGKTTLANVVYGKLKNSFSHCAFVPVSQKPDITKLLHGLMSQLGCTPSSHHCGLNVMLDQLREHLHNKRYLIIIDDLWGVSDWDIIKRAFPENDLGSRAIVTTRVQEVAAACCSNHHDYILQMKPLNDKHSRRLFFGRIFGREDACPNTLRDVSVEILQKCGGLPLAIISIAGLLASEGPNQEELEHVRNSLGSMSGTKLTLQGMRQILNLSYKDLPCHLKTCLLYLGMYPEDYTIKRSDLERQWMAEGFVSKENGQDMEKNARNYFNELVNRSLVQPVEFDSSGSVTECKVHDMMLDLILVKCAEENFLTVVDGSQANTAPEYKVRRLSVRLNDASNGTLLLGKISLSQVRSVMIFGRSENQNILPLSKFKFLRVLFIKDYPTSIDLTGMNELYQLRYVQIDGSGDDVHLPTQIRGLQQLETFDIWYCASVPSDIVYLPHLLHLSIGRLRGLPDGIGKMKSLRSLCGFNLSVNSLDNIKGLGEMTNMRDLALTGHIAYHDQDGIMDVLNSSLKKLGSLEFLRIYIHGCTDGLSPPCSLQRLATMQFPWGDSYFSRVPNWPREFHNLRVLQFIVDELLTEDVGIVADLPSLTDLDLHVRRPPKEMIVIYGRGTFPALKQFTLSLSNASYLTFQAGAMPMLQRFKITFSVKGWKKNGAGPAGIEHLPALEEVSAYIEHNQATESEWSSSEYAFRSAVEMHPGNPRIEVEHSNWMSMKIHVITDGDGLLFLPAGRSSFTVFAPCAT</sequence>
<dbReference type="InterPro" id="IPR036388">
    <property type="entry name" value="WH-like_DNA-bd_sf"/>
</dbReference>
<keyword evidence="2" id="KW-0433">Leucine-rich repeat</keyword>
<feature type="region of interest" description="Disordered" evidence="8">
    <location>
        <begin position="1"/>
        <end position="46"/>
    </location>
</feature>
<dbReference type="InterPro" id="IPR038005">
    <property type="entry name" value="RX-like_CC"/>
</dbReference>
<keyword evidence="4" id="KW-0547">Nucleotide-binding</keyword>
<dbReference type="Gene3D" id="1.10.8.430">
    <property type="entry name" value="Helical domain of apoptotic protease-activating factors"/>
    <property type="match status" value="1"/>
</dbReference>
<gene>
    <name evidence="13" type="primary">RPP13L4</name>
</gene>
<dbReference type="GO" id="GO:0009626">
    <property type="term" value="P:plant-type hypersensitive response"/>
    <property type="evidence" value="ECO:0007669"/>
    <property type="project" value="UniProtKB-ARBA"/>
</dbReference>
<dbReference type="GO" id="GO:0043531">
    <property type="term" value="F:ADP binding"/>
    <property type="evidence" value="ECO:0007669"/>
    <property type="project" value="InterPro"/>
</dbReference>
<dbReference type="Gene3D" id="1.20.5.4130">
    <property type="match status" value="1"/>
</dbReference>
<accession>A0A2R3ZDK1</accession>
<feature type="domain" description="Disease resistance protein winged helix" evidence="11">
    <location>
        <begin position="511"/>
        <end position="582"/>
    </location>
</feature>
<name>A0A2R3ZDK1_AEGTA</name>
<evidence type="ECO:0000259" key="10">
    <source>
        <dbReference type="Pfam" id="PF18052"/>
    </source>
</evidence>
<dbReference type="SUPFAM" id="SSF52540">
    <property type="entry name" value="P-loop containing nucleoside triphosphate hydrolases"/>
    <property type="match status" value="1"/>
</dbReference>
<comment type="similarity">
    <text evidence="1">Belongs to the disease resistance NB-LRR family.</text>
</comment>
<evidence type="ECO:0000259" key="12">
    <source>
        <dbReference type="Pfam" id="PF23598"/>
    </source>
</evidence>
<dbReference type="PRINTS" id="PR00364">
    <property type="entry name" value="DISEASERSIST"/>
</dbReference>
<keyword evidence="6 7" id="KW-0175">Coiled coil</keyword>
<evidence type="ECO:0000256" key="7">
    <source>
        <dbReference type="SAM" id="Coils"/>
    </source>
</evidence>
<protein>
    <submittedName>
        <fullName evidence="13">Putative disease resistance protein RPP13</fullName>
    </submittedName>
</protein>
<feature type="compositionally biased region" description="Polar residues" evidence="8">
    <location>
        <begin position="1"/>
        <end position="20"/>
    </location>
</feature>
<dbReference type="EMBL" id="MG818992">
    <property type="protein sequence ID" value="AVR48497.1"/>
    <property type="molecule type" value="Genomic_DNA"/>
</dbReference>
<evidence type="ECO:0000256" key="1">
    <source>
        <dbReference type="ARBA" id="ARBA00008894"/>
    </source>
</evidence>
<feature type="domain" description="Disease resistance R13L4/SHOC-2-like LRR" evidence="12">
    <location>
        <begin position="632"/>
        <end position="987"/>
    </location>
</feature>
<evidence type="ECO:0000256" key="4">
    <source>
        <dbReference type="ARBA" id="ARBA00022741"/>
    </source>
</evidence>
<evidence type="ECO:0000259" key="11">
    <source>
        <dbReference type="Pfam" id="PF23559"/>
    </source>
</evidence>
<keyword evidence="5" id="KW-0611">Plant defense</keyword>
<dbReference type="Gene3D" id="3.40.50.300">
    <property type="entry name" value="P-loop containing nucleotide triphosphate hydrolases"/>
    <property type="match status" value="1"/>
</dbReference>
<proteinExistence type="inferred from homology"/>
<organism evidence="13">
    <name type="scientific">Aegilops tauschii subsp. tauschii</name>
    <dbReference type="NCBI Taxonomy" id="169297"/>
    <lineage>
        <taxon>Eukaryota</taxon>
        <taxon>Viridiplantae</taxon>
        <taxon>Streptophyta</taxon>
        <taxon>Embryophyta</taxon>
        <taxon>Tracheophyta</taxon>
        <taxon>Spermatophyta</taxon>
        <taxon>Magnoliopsida</taxon>
        <taxon>Liliopsida</taxon>
        <taxon>Poales</taxon>
        <taxon>Poaceae</taxon>
        <taxon>BOP clade</taxon>
        <taxon>Pooideae</taxon>
        <taxon>Triticodae</taxon>
        <taxon>Triticeae</taxon>
        <taxon>Triticinae</taxon>
        <taxon>Aegilops</taxon>
    </lineage>
</organism>
<dbReference type="PANTHER" id="PTHR23155">
    <property type="entry name" value="DISEASE RESISTANCE PROTEIN RP"/>
    <property type="match status" value="1"/>
</dbReference>
<keyword evidence="3" id="KW-0677">Repeat</keyword>
<evidence type="ECO:0000259" key="9">
    <source>
        <dbReference type="Pfam" id="PF00931"/>
    </source>
</evidence>
<dbReference type="InterPro" id="IPR055414">
    <property type="entry name" value="LRR_R13L4/SHOC2-like"/>
</dbReference>
<dbReference type="InterPro" id="IPR058922">
    <property type="entry name" value="WHD_DRP"/>
</dbReference>
<dbReference type="PANTHER" id="PTHR23155:SF906">
    <property type="entry name" value="OS08G0205100 PROTEIN"/>
    <property type="match status" value="1"/>
</dbReference>
<evidence type="ECO:0000256" key="5">
    <source>
        <dbReference type="ARBA" id="ARBA00022821"/>
    </source>
</evidence>
<feature type="domain" description="Disease resistance N-terminal" evidence="10">
    <location>
        <begin position="98"/>
        <end position="186"/>
    </location>
</feature>